<evidence type="ECO:0000256" key="1">
    <source>
        <dbReference type="SAM" id="Phobius"/>
    </source>
</evidence>
<evidence type="ECO:0000313" key="3">
    <source>
        <dbReference type="Proteomes" id="UP000011553"/>
    </source>
</evidence>
<evidence type="ECO:0000313" key="2">
    <source>
        <dbReference type="EMBL" id="EMA08282.1"/>
    </source>
</evidence>
<organism evidence="2 3">
    <name type="scientific">Haloferax denitrificans ATCC 35960</name>
    <dbReference type="NCBI Taxonomy" id="662478"/>
    <lineage>
        <taxon>Archaea</taxon>
        <taxon>Methanobacteriati</taxon>
        <taxon>Methanobacteriota</taxon>
        <taxon>Stenosarchaea group</taxon>
        <taxon>Halobacteria</taxon>
        <taxon>Halobacteriales</taxon>
        <taxon>Haloferacaceae</taxon>
        <taxon>Haloferax</taxon>
    </lineage>
</organism>
<keyword evidence="1" id="KW-0812">Transmembrane</keyword>
<sequence>MVWFGSLAPAPEAGAYPGSEELGTDYDAWVGDQVSLTGTVIDTDPLTISAEYGAGEQVRLRVSNAAVDAQQGDTLSVYGVVEPDRELSSLNAYTVPPGNYLYMYAVSFLAGLWVLGRIIRSWRLDETWSLVPREAPLRIRDIISRPKHTEDHDA</sequence>
<keyword evidence="1" id="KW-0472">Membrane</keyword>
<dbReference type="Proteomes" id="UP000011553">
    <property type="component" value="Unassembled WGS sequence"/>
</dbReference>
<name>M0JGM8_9EURY</name>
<dbReference type="AlphaFoldDB" id="M0JGM8"/>
<dbReference type="Pfam" id="PF26045">
    <property type="entry name" value="OB_2TM_halo"/>
    <property type="match status" value="1"/>
</dbReference>
<dbReference type="InterPro" id="IPR058927">
    <property type="entry name" value="OB_2TM"/>
</dbReference>
<comment type="caution">
    <text evidence="2">The sequence shown here is derived from an EMBL/GenBank/DDBJ whole genome shotgun (WGS) entry which is preliminary data.</text>
</comment>
<accession>M0JGM8</accession>
<reference evidence="2 3" key="1">
    <citation type="journal article" date="2014" name="PLoS Genet.">
        <title>Phylogenetically driven sequencing of extremely halophilic archaea reveals strategies for static and dynamic osmo-response.</title>
        <authorList>
            <person name="Becker E.A."/>
            <person name="Seitzer P.M."/>
            <person name="Tritt A."/>
            <person name="Larsen D."/>
            <person name="Krusor M."/>
            <person name="Yao A.I."/>
            <person name="Wu D."/>
            <person name="Madern D."/>
            <person name="Eisen J.A."/>
            <person name="Darling A.E."/>
            <person name="Facciotti M.T."/>
        </authorList>
    </citation>
    <scope>NUCLEOTIDE SEQUENCE [LARGE SCALE GENOMIC DNA]</scope>
    <source>
        <strain evidence="2 3">ATCC 35960</strain>
    </source>
</reference>
<feature type="transmembrane region" description="Helical" evidence="1">
    <location>
        <begin position="100"/>
        <end position="119"/>
    </location>
</feature>
<keyword evidence="3" id="KW-1185">Reference proteome</keyword>
<dbReference type="EMBL" id="AOLP01000001">
    <property type="protein sequence ID" value="EMA08282.1"/>
    <property type="molecule type" value="Genomic_DNA"/>
</dbReference>
<proteinExistence type="predicted"/>
<keyword evidence="1" id="KW-1133">Transmembrane helix</keyword>
<dbReference type="PATRIC" id="fig|662478.6.peg.107"/>
<gene>
    <name evidence="2" type="ORF">C438_00535</name>
</gene>
<protein>
    <submittedName>
        <fullName evidence="2">Uncharacterized protein</fullName>
    </submittedName>
</protein>